<name>A0A199V335_ANACO</name>
<sequence length="99" mass="10480">MNPSGKVVFQGLERSSSSPGSFPGGGLPKTRLRGMERSYSANVRVTPVLNVPVCSLRGSTKSVSVFGLGPLFSPQKNHRDPPGPGPRPRKTPTTPGPRE</sequence>
<dbReference type="PANTHER" id="PTHR31722">
    <property type="entry name" value="OS06G0675200 PROTEIN"/>
    <property type="match status" value="1"/>
</dbReference>
<dbReference type="Proteomes" id="UP000092600">
    <property type="component" value="Unassembled WGS sequence"/>
</dbReference>
<comment type="caution">
    <text evidence="2">The sequence shown here is derived from an EMBL/GenBank/DDBJ whole genome shotgun (WGS) entry which is preliminary data.</text>
</comment>
<organism evidence="2 3">
    <name type="scientific">Ananas comosus</name>
    <name type="common">Pineapple</name>
    <name type="synonym">Ananas ananas</name>
    <dbReference type="NCBI Taxonomy" id="4615"/>
    <lineage>
        <taxon>Eukaryota</taxon>
        <taxon>Viridiplantae</taxon>
        <taxon>Streptophyta</taxon>
        <taxon>Embryophyta</taxon>
        <taxon>Tracheophyta</taxon>
        <taxon>Spermatophyta</taxon>
        <taxon>Magnoliopsida</taxon>
        <taxon>Liliopsida</taxon>
        <taxon>Poales</taxon>
        <taxon>Bromeliaceae</taxon>
        <taxon>Bromelioideae</taxon>
        <taxon>Ananas</taxon>
    </lineage>
</organism>
<dbReference type="PANTHER" id="PTHR31722:SF0">
    <property type="entry name" value="OS06G0675200 PROTEIN"/>
    <property type="match status" value="1"/>
</dbReference>
<dbReference type="EMBL" id="LSRQ01003444">
    <property type="protein sequence ID" value="OAY71464.1"/>
    <property type="molecule type" value="Genomic_DNA"/>
</dbReference>
<feature type="region of interest" description="Disordered" evidence="1">
    <location>
        <begin position="65"/>
        <end position="99"/>
    </location>
</feature>
<protein>
    <submittedName>
        <fullName evidence="2">Uncharacterized protein</fullName>
    </submittedName>
</protein>
<proteinExistence type="predicted"/>
<accession>A0A199V335</accession>
<dbReference type="STRING" id="4615.A0A199V335"/>
<feature type="region of interest" description="Disordered" evidence="1">
    <location>
        <begin position="1"/>
        <end position="32"/>
    </location>
</feature>
<gene>
    <name evidence="2" type="ORF">ACMD2_02735</name>
</gene>
<dbReference type="AlphaFoldDB" id="A0A199V335"/>
<evidence type="ECO:0000313" key="3">
    <source>
        <dbReference type="Proteomes" id="UP000092600"/>
    </source>
</evidence>
<reference evidence="2 3" key="1">
    <citation type="journal article" date="2016" name="DNA Res.">
        <title>The draft genome of MD-2 pineapple using hybrid error correction of long reads.</title>
        <authorList>
            <person name="Redwan R.M."/>
            <person name="Saidin A."/>
            <person name="Kumar S.V."/>
        </authorList>
    </citation>
    <scope>NUCLEOTIDE SEQUENCE [LARGE SCALE GENOMIC DNA]</scope>
    <source>
        <strain evidence="3">cv. MD2</strain>
        <tissue evidence="2">Leaf</tissue>
    </source>
</reference>
<evidence type="ECO:0000256" key="1">
    <source>
        <dbReference type="SAM" id="MobiDB-lite"/>
    </source>
</evidence>
<evidence type="ECO:0000313" key="2">
    <source>
        <dbReference type="EMBL" id="OAY71464.1"/>
    </source>
</evidence>